<dbReference type="SMART" id="SM00903">
    <property type="entry name" value="Flavin_Reduct"/>
    <property type="match status" value="1"/>
</dbReference>
<evidence type="ECO:0000313" key="6">
    <source>
        <dbReference type="EMBL" id="SEA46043.1"/>
    </source>
</evidence>
<keyword evidence="7" id="KW-1185">Reference proteome</keyword>
<dbReference type="InterPro" id="IPR002563">
    <property type="entry name" value="Flavin_Rdtase-like_dom"/>
</dbReference>
<evidence type="ECO:0000256" key="4">
    <source>
        <dbReference type="ARBA" id="ARBA00038054"/>
    </source>
</evidence>
<comment type="cofactor">
    <cofactor evidence="1">
        <name>FMN</name>
        <dbReference type="ChEBI" id="CHEBI:58210"/>
    </cofactor>
</comment>
<dbReference type="OrthoDB" id="9794638at2"/>
<dbReference type="AlphaFoldDB" id="A0A1H4BCZ5"/>
<keyword evidence="2" id="KW-0285">Flavoprotein</keyword>
<dbReference type="Proteomes" id="UP000242469">
    <property type="component" value="Unassembled WGS sequence"/>
</dbReference>
<gene>
    <name evidence="6" type="ORF">SAMN02745729_103267</name>
</gene>
<proteinExistence type="inferred from homology"/>
<dbReference type="InterPro" id="IPR012349">
    <property type="entry name" value="Split_barrel_FMN-bd"/>
</dbReference>
<organism evidence="6 7">
    <name type="scientific">Marinobacterium iners DSM 11526</name>
    <dbReference type="NCBI Taxonomy" id="1122198"/>
    <lineage>
        <taxon>Bacteria</taxon>
        <taxon>Pseudomonadati</taxon>
        <taxon>Pseudomonadota</taxon>
        <taxon>Gammaproteobacteria</taxon>
        <taxon>Oceanospirillales</taxon>
        <taxon>Oceanospirillaceae</taxon>
        <taxon>Marinobacterium</taxon>
    </lineage>
</organism>
<dbReference type="PANTHER" id="PTHR33798:SF5">
    <property type="entry name" value="FLAVIN REDUCTASE LIKE DOMAIN-CONTAINING PROTEIN"/>
    <property type="match status" value="1"/>
</dbReference>
<dbReference type="EMBL" id="FNRJ01000003">
    <property type="protein sequence ID" value="SEA46043.1"/>
    <property type="molecule type" value="Genomic_DNA"/>
</dbReference>
<comment type="similarity">
    <text evidence="4">Belongs to the flavoredoxin family.</text>
</comment>
<evidence type="ECO:0000313" key="7">
    <source>
        <dbReference type="Proteomes" id="UP000242469"/>
    </source>
</evidence>
<evidence type="ECO:0000256" key="1">
    <source>
        <dbReference type="ARBA" id="ARBA00001917"/>
    </source>
</evidence>
<evidence type="ECO:0000259" key="5">
    <source>
        <dbReference type="SMART" id="SM00903"/>
    </source>
</evidence>
<dbReference type="GO" id="GO:0010181">
    <property type="term" value="F:FMN binding"/>
    <property type="evidence" value="ECO:0007669"/>
    <property type="project" value="InterPro"/>
</dbReference>
<feature type="domain" description="Flavin reductase like" evidence="5">
    <location>
        <begin position="19"/>
        <end position="172"/>
    </location>
</feature>
<keyword evidence="3" id="KW-0288">FMN</keyword>
<dbReference type="STRING" id="1122198.SAMN02745729_103267"/>
<sequence>MIIEANQVNSTEIYHTLTQVIIPRPIAWVLSPNDEAGSSHNLAPFSFFNVVCSDPPILMLSIGSKSDGSMKDTCHNLLEYKRCVIHIAANHQAQMVSDSAAELARGESELTLTGQTLMPFDGTGLMRLPDAPVALACRLHQHIEVGNRPQNLLLVEVERIWIDDAVCRRDAKGRMRFEADRIKPLARLGGTEYATLGELFSIRRS</sequence>
<evidence type="ECO:0000256" key="3">
    <source>
        <dbReference type="ARBA" id="ARBA00022643"/>
    </source>
</evidence>
<dbReference type="GO" id="GO:0016646">
    <property type="term" value="F:oxidoreductase activity, acting on the CH-NH group of donors, NAD or NADP as acceptor"/>
    <property type="evidence" value="ECO:0007669"/>
    <property type="project" value="UniProtKB-ARBA"/>
</dbReference>
<dbReference type="Gene3D" id="2.30.110.10">
    <property type="entry name" value="Electron Transport, Fmn-binding Protein, Chain A"/>
    <property type="match status" value="1"/>
</dbReference>
<name>A0A1H4BCZ5_9GAMM</name>
<accession>A0A1H4BCZ5</accession>
<dbReference type="PANTHER" id="PTHR33798">
    <property type="entry name" value="FLAVOPROTEIN OXYGENASE"/>
    <property type="match status" value="1"/>
</dbReference>
<dbReference type="SUPFAM" id="SSF50475">
    <property type="entry name" value="FMN-binding split barrel"/>
    <property type="match status" value="1"/>
</dbReference>
<protein>
    <submittedName>
        <fullName evidence="6">NADH-FMN oxidoreductase RutF, flavin reductase (DIM6/NTAB) family</fullName>
    </submittedName>
</protein>
<evidence type="ECO:0000256" key="2">
    <source>
        <dbReference type="ARBA" id="ARBA00022630"/>
    </source>
</evidence>
<dbReference type="Pfam" id="PF01613">
    <property type="entry name" value="Flavin_Reduct"/>
    <property type="match status" value="1"/>
</dbReference>
<dbReference type="RefSeq" id="WP_091824511.1">
    <property type="nucleotide sequence ID" value="NZ_FNRJ01000003.1"/>
</dbReference>
<reference evidence="7" key="1">
    <citation type="submission" date="2016-10" db="EMBL/GenBank/DDBJ databases">
        <authorList>
            <person name="Varghese N."/>
            <person name="Submissions S."/>
        </authorList>
    </citation>
    <scope>NUCLEOTIDE SEQUENCE [LARGE SCALE GENOMIC DNA]</scope>
    <source>
        <strain evidence="7">DSM 11526</strain>
    </source>
</reference>